<feature type="compositionally biased region" description="Basic and acidic residues" evidence="1">
    <location>
        <begin position="56"/>
        <end position="71"/>
    </location>
</feature>
<evidence type="ECO:0000313" key="2">
    <source>
        <dbReference type="EMBL" id="TNV74119.1"/>
    </source>
</evidence>
<feature type="region of interest" description="Disordered" evidence="1">
    <location>
        <begin position="197"/>
        <end position="226"/>
    </location>
</feature>
<keyword evidence="3" id="KW-1185">Reference proteome</keyword>
<protein>
    <submittedName>
        <fullName evidence="2">Uncharacterized protein</fullName>
    </submittedName>
</protein>
<gene>
    <name evidence="2" type="ORF">FGO68_gene878</name>
</gene>
<feature type="compositionally biased region" description="Polar residues" evidence="1">
    <location>
        <begin position="1"/>
        <end position="12"/>
    </location>
</feature>
<accession>A0A8J8SX72</accession>
<dbReference type="EMBL" id="RRYP01017441">
    <property type="protein sequence ID" value="TNV74119.1"/>
    <property type="molecule type" value="Genomic_DNA"/>
</dbReference>
<reference evidence="2" key="1">
    <citation type="submission" date="2019-06" db="EMBL/GenBank/DDBJ databases">
        <authorList>
            <person name="Zheng W."/>
        </authorList>
    </citation>
    <scope>NUCLEOTIDE SEQUENCE</scope>
    <source>
        <strain evidence="2">QDHG01</strain>
    </source>
</reference>
<name>A0A8J8SX72_HALGN</name>
<evidence type="ECO:0000256" key="1">
    <source>
        <dbReference type="SAM" id="MobiDB-lite"/>
    </source>
</evidence>
<dbReference type="Proteomes" id="UP000785679">
    <property type="component" value="Unassembled WGS sequence"/>
</dbReference>
<sequence>MLSQLAKSSTKANILFSFRRSFTITTSNKQQDNPEANSRFPTSEAYKGGLSQELPPKADDWQNPKKQEVPHQRVPNPEEQGDDRKERGIYDEPTSQPRSPHPPPGLGNEKQTPGDMGPTQIPGLDGKLSHGALHDAYRDVQGNQSGETPRGGLNTFMYQQHDLQHERRLAGDAEGEFDIYGGKVNMTQQERDQWEFEARKQKGNQKPHGQIDSKDQSPIVDFQKSR</sequence>
<feature type="region of interest" description="Disordered" evidence="1">
    <location>
        <begin position="1"/>
        <end position="154"/>
    </location>
</feature>
<feature type="compositionally biased region" description="Polar residues" evidence="1">
    <location>
        <begin position="20"/>
        <end position="41"/>
    </location>
</feature>
<proteinExistence type="predicted"/>
<evidence type="ECO:0000313" key="3">
    <source>
        <dbReference type="Proteomes" id="UP000785679"/>
    </source>
</evidence>
<dbReference type="AlphaFoldDB" id="A0A8J8SX72"/>
<comment type="caution">
    <text evidence="2">The sequence shown here is derived from an EMBL/GenBank/DDBJ whole genome shotgun (WGS) entry which is preliminary data.</text>
</comment>
<organism evidence="2 3">
    <name type="scientific">Halteria grandinella</name>
    <dbReference type="NCBI Taxonomy" id="5974"/>
    <lineage>
        <taxon>Eukaryota</taxon>
        <taxon>Sar</taxon>
        <taxon>Alveolata</taxon>
        <taxon>Ciliophora</taxon>
        <taxon>Intramacronucleata</taxon>
        <taxon>Spirotrichea</taxon>
        <taxon>Stichotrichia</taxon>
        <taxon>Sporadotrichida</taxon>
        <taxon>Halteriidae</taxon>
        <taxon>Halteria</taxon>
    </lineage>
</organism>